<dbReference type="GO" id="GO:0006281">
    <property type="term" value="P:DNA repair"/>
    <property type="evidence" value="ECO:0007669"/>
    <property type="project" value="UniProtKB-KW"/>
</dbReference>
<comment type="catalytic activity">
    <reaction evidence="10 11 12">
        <text>NAD(+) + (deoxyribonucleotide)n-3'-hydroxyl + 5'-phospho-(deoxyribonucleotide)m = (deoxyribonucleotide)n+m + AMP + beta-nicotinamide D-nucleotide.</text>
        <dbReference type="EC" id="6.5.1.2"/>
    </reaction>
</comment>
<dbReference type="Pfam" id="PF00533">
    <property type="entry name" value="BRCT"/>
    <property type="match status" value="1"/>
</dbReference>
<dbReference type="OrthoDB" id="9759736at2"/>
<dbReference type="AlphaFoldDB" id="A0A4D6YBX6"/>
<dbReference type="Pfam" id="PF14520">
    <property type="entry name" value="HHH_5"/>
    <property type="match status" value="1"/>
</dbReference>
<keyword evidence="4 11" id="KW-0479">Metal-binding</keyword>
<feature type="binding site" evidence="11">
    <location>
        <position position="173"/>
    </location>
    <ligand>
        <name>NAD(+)</name>
        <dbReference type="ChEBI" id="CHEBI:57540"/>
    </ligand>
</feature>
<dbReference type="InterPro" id="IPR013840">
    <property type="entry name" value="DNAligase_N"/>
</dbReference>
<dbReference type="InterPro" id="IPR001679">
    <property type="entry name" value="DNA_ligase"/>
</dbReference>
<feature type="domain" description="BRCT" evidence="13">
    <location>
        <begin position="595"/>
        <end position="671"/>
    </location>
</feature>
<protein>
    <recommendedName>
        <fullName evidence="11 12">DNA ligase</fullName>
        <ecNumber evidence="11 12">6.5.1.2</ecNumber>
    </recommendedName>
    <alternativeName>
        <fullName evidence="11">Polydeoxyribonucleotide synthase [NAD(+)]</fullName>
    </alternativeName>
</protein>
<dbReference type="SUPFAM" id="SSF56091">
    <property type="entry name" value="DNA ligase/mRNA capping enzyme, catalytic domain"/>
    <property type="match status" value="1"/>
</dbReference>
<dbReference type="Pfam" id="PF03120">
    <property type="entry name" value="OB_DNA_ligase"/>
    <property type="match status" value="1"/>
</dbReference>
<reference evidence="14 15" key="1">
    <citation type="submission" date="2018-12" db="EMBL/GenBank/DDBJ databases">
        <authorList>
            <person name="Chong R.A."/>
        </authorList>
    </citation>
    <scope>NUCLEOTIDE SEQUENCE [LARGE SCALE GENOMIC DNA]</scope>
    <source>
        <strain evidence="14 15">Tca</strain>
    </source>
</reference>
<evidence type="ECO:0000256" key="12">
    <source>
        <dbReference type="RuleBase" id="RU000618"/>
    </source>
</evidence>
<dbReference type="InterPro" id="IPR010994">
    <property type="entry name" value="RuvA_2-like"/>
</dbReference>
<evidence type="ECO:0000256" key="2">
    <source>
        <dbReference type="ARBA" id="ARBA00022598"/>
    </source>
</evidence>
<keyword evidence="2 11" id="KW-0436">Ligase</keyword>
<feature type="active site" description="N6-AMP-lysine intermediate" evidence="11">
    <location>
        <position position="114"/>
    </location>
</feature>
<feature type="binding site" evidence="11">
    <location>
        <position position="135"/>
    </location>
    <ligand>
        <name>NAD(+)</name>
        <dbReference type="ChEBI" id="CHEBI:57540"/>
    </ligand>
</feature>
<evidence type="ECO:0000256" key="4">
    <source>
        <dbReference type="ARBA" id="ARBA00022723"/>
    </source>
</evidence>
<dbReference type="Gene3D" id="1.10.150.20">
    <property type="entry name" value="5' to 3' exonuclease, C-terminal subdomain"/>
    <property type="match status" value="2"/>
</dbReference>
<dbReference type="GO" id="GO:0003911">
    <property type="term" value="F:DNA ligase (NAD+) activity"/>
    <property type="evidence" value="ECO:0007669"/>
    <property type="project" value="UniProtKB-UniRule"/>
</dbReference>
<dbReference type="NCBIfam" id="NF005932">
    <property type="entry name" value="PRK07956.1"/>
    <property type="match status" value="1"/>
</dbReference>
<dbReference type="SMART" id="SM00278">
    <property type="entry name" value="HhH1"/>
    <property type="match status" value="4"/>
</dbReference>
<evidence type="ECO:0000259" key="13">
    <source>
        <dbReference type="PROSITE" id="PS50172"/>
    </source>
</evidence>
<dbReference type="GO" id="GO:0006260">
    <property type="term" value="P:DNA replication"/>
    <property type="evidence" value="ECO:0007669"/>
    <property type="project" value="UniProtKB-KW"/>
</dbReference>
<accession>A0A4D6YBX6</accession>
<evidence type="ECO:0000256" key="8">
    <source>
        <dbReference type="ARBA" id="ARBA00023027"/>
    </source>
</evidence>
<keyword evidence="9 11" id="KW-0234">DNA repair</keyword>
<evidence type="ECO:0000256" key="6">
    <source>
        <dbReference type="ARBA" id="ARBA00022833"/>
    </source>
</evidence>
<gene>
    <name evidence="11 14" type="primary">ligA</name>
    <name evidence="14" type="ORF">D9V80_00295</name>
</gene>
<dbReference type="PROSITE" id="PS50172">
    <property type="entry name" value="BRCT"/>
    <property type="match status" value="1"/>
</dbReference>
<dbReference type="Gene3D" id="1.10.287.610">
    <property type="entry name" value="Helix hairpin bin"/>
    <property type="match status" value="1"/>
</dbReference>
<feature type="binding site" evidence="11">
    <location>
        <position position="436"/>
    </location>
    <ligand>
        <name>Zn(2+)</name>
        <dbReference type="ChEBI" id="CHEBI:29105"/>
    </ligand>
</feature>
<dbReference type="HAMAP" id="MF_01588">
    <property type="entry name" value="DNA_ligase_A"/>
    <property type="match status" value="1"/>
</dbReference>
<dbReference type="Gene3D" id="2.40.50.140">
    <property type="entry name" value="Nucleic acid-binding proteins"/>
    <property type="match status" value="1"/>
</dbReference>
<evidence type="ECO:0000256" key="1">
    <source>
        <dbReference type="ARBA" id="ARBA00004067"/>
    </source>
</evidence>
<keyword evidence="6 11" id="KW-0862">Zinc</keyword>
<dbReference type="Pfam" id="PF01653">
    <property type="entry name" value="DNA_ligase_aden"/>
    <property type="match status" value="1"/>
</dbReference>
<proteinExistence type="inferred from homology"/>
<dbReference type="PIRSF" id="PIRSF001604">
    <property type="entry name" value="LigA"/>
    <property type="match status" value="1"/>
</dbReference>
<evidence type="ECO:0000256" key="5">
    <source>
        <dbReference type="ARBA" id="ARBA00022763"/>
    </source>
</evidence>
<dbReference type="Gene3D" id="3.30.470.30">
    <property type="entry name" value="DNA ligase/mRNA capping enzyme"/>
    <property type="match status" value="1"/>
</dbReference>
<sequence>MKKKNVDLNQLRNVICYHAYLYYTLDSPIISDFEYDNLIKELILLEKKTQDFKDISPTEKVGSLMLENFKIKKHFVPMLSLDNIYNINELSNFEKKINKRFFLNKQHNFCCELKIDGVAISLLYKKGILIRALTRGDGVQGEDVTLNAFNIKNIPKILNQNFNIPDILEIRGEVYIPLSEFYKLNVLLKNKKFTFSNPRNVAAGSLRHNNPEVTLHRNLMFFCYGFGLCVPKNNFVSHFNFLQKMQKYGFPINSNIVLSKNINDIKKFFLNIQNNRTKFDYEIDGIVVKVDNIFDQTILGNTNKYPKWAIAVKFTPSENVTTIIGISFEVGRTGIITPVAKLAPIKIGGVIIKSASLHSKYEIQRLGVFIGAKVIVHRAGDVIPYIVQVFNENLYSTHIHAVKKIIEFPIYCPMCTSKIIEFNDGKTMRCTNELNCFGQKKKILLHFVSKEAFNIQGIGEKIVNQLLTHQLVSQPIDFFKLDLSSLMMLKYINKKKAEKILLEIKRSKNISLHRFIYALGIKDIGIVTANNLAIFFKKIDCFIHSSISELTSIPKIGNIVANRIFRYIQNISFQENIVNLVSYVCIQPLESLEEIPKNFFWKKKVVLTGRLRNFSRHKIKQVLYKKGARLYSNISKNTEILIYGENPGMKFLKAKKMKMLMINEDSLMKKI</sequence>
<keyword evidence="15" id="KW-1185">Reference proteome</keyword>
<evidence type="ECO:0000256" key="11">
    <source>
        <dbReference type="HAMAP-Rule" id="MF_01588"/>
    </source>
</evidence>
<keyword evidence="3 11" id="KW-0235">DNA replication</keyword>
<dbReference type="RefSeq" id="WP_158353097.1">
    <property type="nucleotide sequence ID" value="NZ_CP034852.1"/>
</dbReference>
<keyword evidence="11" id="KW-0464">Manganese</keyword>
<dbReference type="NCBIfam" id="TIGR00575">
    <property type="entry name" value="dnlj"/>
    <property type="match status" value="1"/>
</dbReference>
<dbReference type="Pfam" id="PF22745">
    <property type="entry name" value="Nlig-Ia"/>
    <property type="match status" value="1"/>
</dbReference>
<dbReference type="SUPFAM" id="SSF47781">
    <property type="entry name" value="RuvA domain 2-like"/>
    <property type="match status" value="1"/>
</dbReference>
<dbReference type="GO" id="GO:0046872">
    <property type="term" value="F:metal ion binding"/>
    <property type="evidence" value="ECO:0007669"/>
    <property type="project" value="UniProtKB-KW"/>
</dbReference>
<dbReference type="InterPro" id="IPR041663">
    <property type="entry name" value="DisA/LigA_HHH"/>
</dbReference>
<dbReference type="SUPFAM" id="SSF50249">
    <property type="entry name" value="Nucleic acid-binding proteins"/>
    <property type="match status" value="1"/>
</dbReference>
<comment type="function">
    <text evidence="1 11">DNA ligase that catalyzes the formation of phosphodiester linkages between 5'-phosphoryl and 3'-hydroxyl groups in double-stranded DNA using NAD as a coenzyme and as the energy source for the reaction. It is essential for DNA replication and repair of damaged DNA.</text>
</comment>
<comment type="similarity">
    <text evidence="11">Belongs to the NAD-dependent DNA ligase family. LigA subfamily.</text>
</comment>
<dbReference type="InterPro" id="IPR012340">
    <property type="entry name" value="NA-bd_OB-fold"/>
</dbReference>
<dbReference type="Proteomes" id="UP000298782">
    <property type="component" value="Chromosome"/>
</dbReference>
<organism evidence="14 15">
    <name type="scientific">Buchnera aphidicola</name>
    <name type="common">Thelaxes californica</name>
    <dbReference type="NCBI Taxonomy" id="1315998"/>
    <lineage>
        <taxon>Bacteria</taxon>
        <taxon>Pseudomonadati</taxon>
        <taxon>Pseudomonadota</taxon>
        <taxon>Gammaproteobacteria</taxon>
        <taxon>Enterobacterales</taxon>
        <taxon>Erwiniaceae</taxon>
        <taxon>Buchnera</taxon>
    </lineage>
</organism>
<dbReference type="SUPFAM" id="SSF52113">
    <property type="entry name" value="BRCT domain"/>
    <property type="match status" value="1"/>
</dbReference>
<feature type="binding site" evidence="11">
    <location>
        <position position="412"/>
    </location>
    <ligand>
        <name>Zn(2+)</name>
        <dbReference type="ChEBI" id="CHEBI:29105"/>
    </ligand>
</feature>
<comment type="caution">
    <text evidence="11">Lacks conserved residue(s) required for the propagation of feature annotation.</text>
</comment>
<keyword evidence="5 11" id="KW-0227">DNA damage</keyword>
<evidence type="ECO:0000256" key="10">
    <source>
        <dbReference type="ARBA" id="ARBA00034005"/>
    </source>
</evidence>
<feature type="binding site" evidence="11">
    <location>
        <position position="112"/>
    </location>
    <ligand>
        <name>NAD(+)</name>
        <dbReference type="ChEBI" id="CHEBI:57540"/>
    </ligand>
</feature>
<dbReference type="GO" id="GO:0003677">
    <property type="term" value="F:DNA binding"/>
    <property type="evidence" value="ECO:0007669"/>
    <property type="project" value="InterPro"/>
</dbReference>
<feature type="binding site" evidence="11">
    <location>
        <position position="289"/>
    </location>
    <ligand>
        <name>NAD(+)</name>
        <dbReference type="ChEBI" id="CHEBI:57540"/>
    </ligand>
</feature>
<dbReference type="CDD" id="cd00114">
    <property type="entry name" value="LIGANc"/>
    <property type="match status" value="1"/>
</dbReference>
<dbReference type="InterPro" id="IPR003583">
    <property type="entry name" value="Hlx-hairpin-Hlx_DNA-bd_motif"/>
</dbReference>
<feature type="binding site" evidence="11">
    <location>
        <position position="313"/>
    </location>
    <ligand>
        <name>NAD(+)</name>
        <dbReference type="ChEBI" id="CHEBI:57540"/>
    </ligand>
</feature>
<comment type="cofactor">
    <cofactor evidence="11">
        <name>Mg(2+)</name>
        <dbReference type="ChEBI" id="CHEBI:18420"/>
    </cofactor>
    <cofactor evidence="11">
        <name>Mn(2+)</name>
        <dbReference type="ChEBI" id="CHEBI:29035"/>
    </cofactor>
</comment>
<evidence type="ECO:0000256" key="9">
    <source>
        <dbReference type="ARBA" id="ARBA00023204"/>
    </source>
</evidence>
<dbReference type="SMART" id="SM00532">
    <property type="entry name" value="LIGANc"/>
    <property type="match status" value="1"/>
</dbReference>
<dbReference type="Gene3D" id="3.40.50.10190">
    <property type="entry name" value="BRCT domain"/>
    <property type="match status" value="1"/>
</dbReference>
<dbReference type="Pfam" id="PF12826">
    <property type="entry name" value="HHH_2"/>
    <property type="match status" value="1"/>
</dbReference>
<evidence type="ECO:0000256" key="7">
    <source>
        <dbReference type="ARBA" id="ARBA00022842"/>
    </source>
</evidence>
<dbReference type="InterPro" id="IPR018239">
    <property type="entry name" value="DNA_ligase_AS"/>
</dbReference>
<feature type="binding site" evidence="11">
    <location>
        <begin position="80"/>
        <end position="81"/>
    </location>
    <ligand>
        <name>NAD(+)</name>
        <dbReference type="ChEBI" id="CHEBI:57540"/>
    </ligand>
</feature>
<dbReference type="InterPro" id="IPR036420">
    <property type="entry name" value="BRCT_dom_sf"/>
</dbReference>
<name>A0A4D6YBX6_9GAMM</name>
<dbReference type="EC" id="6.5.1.2" evidence="11 12"/>
<evidence type="ECO:0000313" key="15">
    <source>
        <dbReference type="Proteomes" id="UP000298782"/>
    </source>
</evidence>
<dbReference type="InterPro" id="IPR033136">
    <property type="entry name" value="DNA_ligase_CS"/>
</dbReference>
<feature type="binding site" evidence="11">
    <location>
        <position position="415"/>
    </location>
    <ligand>
        <name>Zn(2+)</name>
        <dbReference type="ChEBI" id="CHEBI:29105"/>
    </ligand>
</feature>
<dbReference type="CDD" id="cd17748">
    <property type="entry name" value="BRCT_DNA_ligase_like"/>
    <property type="match status" value="1"/>
</dbReference>
<reference evidence="14 15" key="2">
    <citation type="submission" date="2019-05" db="EMBL/GenBank/DDBJ databases">
        <title>Genome evolution of the obligate endosymbiont Buchnera aphidicola.</title>
        <authorList>
            <person name="Moran N.A."/>
        </authorList>
    </citation>
    <scope>NUCLEOTIDE SEQUENCE [LARGE SCALE GENOMIC DNA]</scope>
    <source>
        <strain evidence="14 15">Tca</strain>
    </source>
</reference>
<keyword evidence="7 11" id="KW-0460">Magnesium</keyword>
<evidence type="ECO:0000313" key="14">
    <source>
        <dbReference type="EMBL" id="QCI26612.1"/>
    </source>
</evidence>
<dbReference type="EMBL" id="CP034852">
    <property type="protein sequence ID" value="QCI26612.1"/>
    <property type="molecule type" value="Genomic_DNA"/>
</dbReference>
<evidence type="ECO:0000256" key="3">
    <source>
        <dbReference type="ARBA" id="ARBA00022705"/>
    </source>
</evidence>
<dbReference type="PROSITE" id="PS01056">
    <property type="entry name" value="DNA_LIGASE_N2"/>
    <property type="match status" value="1"/>
</dbReference>
<dbReference type="InterPro" id="IPR013839">
    <property type="entry name" value="DNAligase_adenylation"/>
</dbReference>
<dbReference type="PROSITE" id="PS01055">
    <property type="entry name" value="DNA_LIGASE_N1"/>
    <property type="match status" value="1"/>
</dbReference>
<keyword evidence="8 11" id="KW-0520">NAD</keyword>
<feature type="binding site" evidence="11">
    <location>
        <begin position="32"/>
        <end position="36"/>
    </location>
    <ligand>
        <name>NAD(+)</name>
        <dbReference type="ChEBI" id="CHEBI:57540"/>
    </ligand>
</feature>
<dbReference type="InterPro" id="IPR001357">
    <property type="entry name" value="BRCT_dom"/>
</dbReference>
<dbReference type="InterPro" id="IPR004150">
    <property type="entry name" value="NAD_DNA_ligase_OB"/>
</dbReference>